<feature type="compositionally biased region" description="Polar residues" evidence="1">
    <location>
        <begin position="10"/>
        <end position="26"/>
    </location>
</feature>
<accession>A0A368H7K4</accession>
<comment type="caution">
    <text evidence="2">The sequence shown here is derived from an EMBL/GenBank/DDBJ whole genome shotgun (WGS) entry which is preliminary data.</text>
</comment>
<organism evidence="2 3">
    <name type="scientific">Ancylostoma caninum</name>
    <name type="common">Dog hookworm</name>
    <dbReference type="NCBI Taxonomy" id="29170"/>
    <lineage>
        <taxon>Eukaryota</taxon>
        <taxon>Metazoa</taxon>
        <taxon>Ecdysozoa</taxon>
        <taxon>Nematoda</taxon>
        <taxon>Chromadorea</taxon>
        <taxon>Rhabditida</taxon>
        <taxon>Rhabditina</taxon>
        <taxon>Rhabditomorpha</taxon>
        <taxon>Strongyloidea</taxon>
        <taxon>Ancylostomatidae</taxon>
        <taxon>Ancylostomatinae</taxon>
        <taxon>Ancylostoma</taxon>
    </lineage>
</organism>
<gene>
    <name evidence="2" type="ORF">ANCCAN_01292</name>
</gene>
<protein>
    <submittedName>
        <fullName evidence="2">Uncharacterized protein</fullName>
    </submittedName>
</protein>
<keyword evidence="3" id="KW-1185">Reference proteome</keyword>
<dbReference type="Proteomes" id="UP000252519">
    <property type="component" value="Unassembled WGS sequence"/>
</dbReference>
<proteinExistence type="predicted"/>
<feature type="region of interest" description="Disordered" evidence="1">
    <location>
        <begin position="1"/>
        <end position="26"/>
    </location>
</feature>
<name>A0A368H7K4_ANCCA</name>
<sequence length="56" mass="6479">ARPRFDFTSIERNSSLQNSRRPSSLSNTCLEDIQQRVDHASARVCVRNRRKSSEES</sequence>
<dbReference type="AlphaFoldDB" id="A0A368H7K4"/>
<evidence type="ECO:0000256" key="1">
    <source>
        <dbReference type="SAM" id="MobiDB-lite"/>
    </source>
</evidence>
<evidence type="ECO:0000313" key="2">
    <source>
        <dbReference type="EMBL" id="RCN52593.1"/>
    </source>
</evidence>
<reference evidence="2 3" key="1">
    <citation type="submission" date="2014-10" db="EMBL/GenBank/DDBJ databases">
        <title>Draft genome of the hookworm Ancylostoma caninum.</title>
        <authorList>
            <person name="Mitreva M."/>
        </authorList>
    </citation>
    <scope>NUCLEOTIDE SEQUENCE [LARGE SCALE GENOMIC DNA]</scope>
    <source>
        <strain evidence="2 3">Baltimore</strain>
    </source>
</reference>
<evidence type="ECO:0000313" key="3">
    <source>
        <dbReference type="Proteomes" id="UP000252519"/>
    </source>
</evidence>
<dbReference type="EMBL" id="JOJR01000006">
    <property type="protein sequence ID" value="RCN52593.1"/>
    <property type="molecule type" value="Genomic_DNA"/>
</dbReference>
<feature type="non-terminal residue" evidence="2">
    <location>
        <position position="1"/>
    </location>
</feature>